<dbReference type="SUPFAM" id="SSF51905">
    <property type="entry name" value="FAD/NAD(P)-binding domain"/>
    <property type="match status" value="1"/>
</dbReference>
<keyword evidence="1" id="KW-0472">Membrane</keyword>
<dbReference type="EMBL" id="JBANRG010000026">
    <property type="protein sequence ID" value="KAK7453538.1"/>
    <property type="molecule type" value="Genomic_DNA"/>
</dbReference>
<protein>
    <submittedName>
        <fullName evidence="2">Uncharacterized protein</fullName>
    </submittedName>
</protein>
<evidence type="ECO:0000313" key="3">
    <source>
        <dbReference type="Proteomes" id="UP001498398"/>
    </source>
</evidence>
<gene>
    <name evidence="2" type="ORF">VKT23_011818</name>
</gene>
<accession>A0ABR1J921</accession>
<keyword evidence="1" id="KW-1133">Transmembrane helix</keyword>
<organism evidence="2 3">
    <name type="scientific">Marasmiellus scandens</name>
    <dbReference type="NCBI Taxonomy" id="2682957"/>
    <lineage>
        <taxon>Eukaryota</taxon>
        <taxon>Fungi</taxon>
        <taxon>Dikarya</taxon>
        <taxon>Basidiomycota</taxon>
        <taxon>Agaricomycotina</taxon>
        <taxon>Agaricomycetes</taxon>
        <taxon>Agaricomycetidae</taxon>
        <taxon>Agaricales</taxon>
        <taxon>Marasmiineae</taxon>
        <taxon>Omphalotaceae</taxon>
        <taxon>Marasmiellus</taxon>
    </lineage>
</organism>
<evidence type="ECO:0000313" key="2">
    <source>
        <dbReference type="EMBL" id="KAK7453538.1"/>
    </source>
</evidence>
<name>A0ABR1J921_9AGAR</name>
<sequence length="559" mass="62871">MMNAPSRALTPTLYDMPWQAFLKIIPLLFLSIPLLPFLGRRIRNHFLNKETITFDLPVLGKSRQQGEKIRGTAVVCGGSIAGLLTARVCSDHFEKVIIVEPEAWLCTEDGKRIDSWNQKNKRTRVMQYYSIHGNLVPVTQCLLRLFPDFEEESSRSGIRLPPADFKVFPGGHQILCPYDEYNGTLPQGAQAGRRATETLIRRLTLDNKRYPNISQIPGSAIGVEVDPAKPKYLKRVIIQKSETGLKEYLDATLVIDCTGPARAGMKHLPQAGFGKLLEDLTASYDPQMRYATFNYKFSQEFFTKLPEETKVAPGLFVYKGDPKHSQGIVAATKLEGDYVSLTCGSWGVPDLPEDLDSVRKYLASTKPAKPIPEWIWQFIDMCQQVEDTLEFSKVRAPPSFWTHYELANDLPPNWIALGDSVSRVNPVYGQGGCKAMMGIASLNTLLHDLNNKKAHSIPTDFSRNFFCTQAEKIKPIWMGNKMIDYAYKTTVPEKGETLEVGSYIRWYLDQVEKLSVKDKQIGSVVWHGLHAIGASIDVMNPIIVGKVLLHFLTTSTLKR</sequence>
<keyword evidence="1" id="KW-0812">Transmembrane</keyword>
<dbReference type="Proteomes" id="UP001498398">
    <property type="component" value="Unassembled WGS sequence"/>
</dbReference>
<dbReference type="InterPro" id="IPR036188">
    <property type="entry name" value="FAD/NAD-bd_sf"/>
</dbReference>
<proteinExistence type="predicted"/>
<keyword evidence="3" id="KW-1185">Reference proteome</keyword>
<comment type="caution">
    <text evidence="2">The sequence shown here is derived from an EMBL/GenBank/DDBJ whole genome shotgun (WGS) entry which is preliminary data.</text>
</comment>
<reference evidence="2 3" key="1">
    <citation type="submission" date="2024-01" db="EMBL/GenBank/DDBJ databases">
        <title>A draft genome for the cacao thread blight pathogen Marasmiellus scandens.</title>
        <authorList>
            <person name="Baruah I.K."/>
            <person name="Leung J."/>
            <person name="Bukari Y."/>
            <person name="Amoako-Attah I."/>
            <person name="Meinhardt L.W."/>
            <person name="Bailey B.A."/>
            <person name="Cohen S.P."/>
        </authorList>
    </citation>
    <scope>NUCLEOTIDE SEQUENCE [LARGE SCALE GENOMIC DNA]</scope>
    <source>
        <strain evidence="2 3">GH-19</strain>
    </source>
</reference>
<evidence type="ECO:0000256" key="1">
    <source>
        <dbReference type="SAM" id="Phobius"/>
    </source>
</evidence>
<feature type="transmembrane region" description="Helical" evidence="1">
    <location>
        <begin position="20"/>
        <end position="39"/>
    </location>
</feature>